<accession>A0ABR7NH62</accession>
<dbReference type="Gene3D" id="3.10.290.10">
    <property type="entry name" value="RNA-binding S4 domain"/>
    <property type="match status" value="1"/>
</dbReference>
<dbReference type="SMART" id="SM00363">
    <property type="entry name" value="S4"/>
    <property type="match status" value="1"/>
</dbReference>
<dbReference type="NCBIfam" id="TIGR00093">
    <property type="entry name" value="pseudouridine synthase"/>
    <property type="match status" value="1"/>
</dbReference>
<proteinExistence type="predicted"/>
<evidence type="ECO:0000313" key="5">
    <source>
        <dbReference type="Proteomes" id="UP000658131"/>
    </source>
</evidence>
<gene>
    <name evidence="4" type="ORF">H8717_04820</name>
</gene>
<dbReference type="PANTHER" id="PTHR47683:SF4">
    <property type="entry name" value="PSEUDOURIDINE SYNTHASE"/>
    <property type="match status" value="1"/>
</dbReference>
<dbReference type="PANTHER" id="PTHR47683">
    <property type="entry name" value="PSEUDOURIDINE SYNTHASE FAMILY PROTEIN-RELATED"/>
    <property type="match status" value="1"/>
</dbReference>
<evidence type="ECO:0000256" key="1">
    <source>
        <dbReference type="ARBA" id="ARBA00023235"/>
    </source>
</evidence>
<dbReference type="InterPro" id="IPR020094">
    <property type="entry name" value="TruA/RsuA/RluB/E/F_N"/>
</dbReference>
<keyword evidence="1" id="KW-0413">Isomerase</keyword>
<dbReference type="Gene3D" id="3.30.70.580">
    <property type="entry name" value="Pseudouridine synthase I, catalytic domain, N-terminal subdomain"/>
    <property type="match status" value="1"/>
</dbReference>
<dbReference type="EMBL" id="JACRTB010000006">
    <property type="protein sequence ID" value="MBC8575737.1"/>
    <property type="molecule type" value="Genomic_DNA"/>
</dbReference>
<dbReference type="CDD" id="cd02553">
    <property type="entry name" value="PseudoU_synth_RsuA"/>
    <property type="match status" value="1"/>
</dbReference>
<organism evidence="4 5">
    <name type="scientific">Yanshouia hominis</name>
    <dbReference type="NCBI Taxonomy" id="2763673"/>
    <lineage>
        <taxon>Bacteria</taxon>
        <taxon>Bacillati</taxon>
        <taxon>Bacillota</taxon>
        <taxon>Clostridia</taxon>
        <taxon>Eubacteriales</taxon>
        <taxon>Oscillospiraceae</taxon>
        <taxon>Yanshouia</taxon>
    </lineage>
</organism>
<dbReference type="CDD" id="cd00165">
    <property type="entry name" value="S4"/>
    <property type="match status" value="1"/>
</dbReference>
<dbReference type="Pfam" id="PF01479">
    <property type="entry name" value="S4"/>
    <property type="match status" value="1"/>
</dbReference>
<evidence type="ECO:0000313" key="4">
    <source>
        <dbReference type="EMBL" id="MBC8575737.1"/>
    </source>
</evidence>
<dbReference type="RefSeq" id="WP_262399339.1">
    <property type="nucleotide sequence ID" value="NZ_JACRTB010000006.1"/>
</dbReference>
<feature type="domain" description="RNA-binding S4" evidence="3">
    <location>
        <begin position="4"/>
        <end position="62"/>
    </location>
</feature>
<keyword evidence="2" id="KW-0694">RNA-binding</keyword>
<dbReference type="Proteomes" id="UP000658131">
    <property type="component" value="Unassembled WGS sequence"/>
</dbReference>
<dbReference type="PROSITE" id="PS50889">
    <property type="entry name" value="S4"/>
    <property type="match status" value="1"/>
</dbReference>
<dbReference type="SUPFAM" id="SSF55174">
    <property type="entry name" value="Alpha-L RNA-binding motif"/>
    <property type="match status" value="1"/>
</dbReference>
<name>A0ABR7NH62_9FIRM</name>
<dbReference type="InterPro" id="IPR000748">
    <property type="entry name" value="PsdUridine_synth_RsuA/RluB/E/F"/>
</dbReference>
<comment type="caution">
    <text evidence="4">The sequence shown here is derived from an EMBL/GenBank/DDBJ whole genome shotgun (WGS) entry which is preliminary data.</text>
</comment>
<dbReference type="InterPro" id="IPR042092">
    <property type="entry name" value="PsdUridine_s_RsuA/RluB/E/F_cat"/>
</dbReference>
<protein>
    <submittedName>
        <fullName evidence="4">rRNA pseudouridine synthase</fullName>
    </submittedName>
</protein>
<dbReference type="SUPFAM" id="SSF55120">
    <property type="entry name" value="Pseudouridine synthase"/>
    <property type="match status" value="1"/>
</dbReference>
<sequence length="246" mass="26713">MAEIRLDKLLSNAAGLSRSDAKRKLSSGAVTVDGETVKSGSRKADPGVQRVLLDGRPLLYREHLYLLMNKPLGVVSSTDDPRSPTVLGLVPAPLFRRGLFPAGRLDKYSTGMLILTDDGDFAHRLVAPRKHLPKVYEVTLDAPVLTPALVGEFAKGVYLGGGERSSPALLEPLSALRARVTIYEGIYHQVRRMFDQNGAKVTALRRVRIGGLALDPSLPEGGCRELTDGELRALFALQNPEPEEIP</sequence>
<evidence type="ECO:0000256" key="2">
    <source>
        <dbReference type="PROSITE-ProRule" id="PRU00182"/>
    </source>
</evidence>
<evidence type="ECO:0000259" key="3">
    <source>
        <dbReference type="SMART" id="SM00363"/>
    </source>
</evidence>
<dbReference type="Pfam" id="PF00849">
    <property type="entry name" value="PseudoU_synth_2"/>
    <property type="match status" value="1"/>
</dbReference>
<dbReference type="InterPro" id="IPR006145">
    <property type="entry name" value="PsdUridine_synth_RsuA/RluA"/>
</dbReference>
<keyword evidence="5" id="KW-1185">Reference proteome</keyword>
<dbReference type="InterPro" id="IPR020103">
    <property type="entry name" value="PsdUridine_synth_cat_dom_sf"/>
</dbReference>
<dbReference type="InterPro" id="IPR036986">
    <property type="entry name" value="S4_RNA-bd_sf"/>
</dbReference>
<dbReference type="InterPro" id="IPR002942">
    <property type="entry name" value="S4_RNA-bd"/>
</dbReference>
<dbReference type="InterPro" id="IPR050343">
    <property type="entry name" value="RsuA_PseudoU_synthase"/>
</dbReference>
<dbReference type="Gene3D" id="3.30.70.1560">
    <property type="entry name" value="Alpha-L RNA-binding motif"/>
    <property type="match status" value="1"/>
</dbReference>
<reference evidence="4 5" key="1">
    <citation type="submission" date="2020-08" db="EMBL/GenBank/DDBJ databases">
        <title>Genome public.</title>
        <authorList>
            <person name="Liu C."/>
            <person name="Sun Q."/>
        </authorList>
    </citation>
    <scope>NUCLEOTIDE SEQUENCE [LARGE SCALE GENOMIC DNA]</scope>
    <source>
        <strain evidence="4 5">BX1</strain>
    </source>
</reference>